<dbReference type="AlphaFoldDB" id="B1KQ14"/>
<sequence precursor="true">MVNFRFLSKASIFAGFIMLSTPLQASDLQQRQSDLKQLQSQISKQQSDLKNTSKQREKLVNLLKKDEKAIASAAKKVNETKTSLTQTDKQLSKLNNRQAELNKLKKIQQESLSNQLASAYLAGNHDYSKMLLNQQSPATIERLLTYYQYLNNARMASINELQATMIELEEITQEQISQKDRLNKLILNQQQQAKQLTLEQSQRQNTLSLLQKTLNSSGAKLEQLQIEEASLKRVVEQAITAMRNSPKMDGLSSKNKLSWPTKGRIKSGFGSQRSGQVKWKGVTVSAPEGQTITAIAPGKVIYADWLRGFGMVLVVDHGKGYMSLYGHAQTLLKNAGDLVNKGESVALVGRSGGQTEPGLYFEVRHKGQAVDPARYCKR</sequence>
<feature type="domain" description="M23ase beta-sheet core" evidence="3">
    <location>
        <begin position="278"/>
        <end position="372"/>
    </location>
</feature>
<evidence type="ECO:0000256" key="2">
    <source>
        <dbReference type="SAM" id="SignalP"/>
    </source>
</evidence>
<dbReference type="InterPro" id="IPR016047">
    <property type="entry name" value="M23ase_b-sheet_dom"/>
</dbReference>
<accession>B1KQ14</accession>
<feature type="signal peptide" evidence="2">
    <location>
        <begin position="1"/>
        <end position="25"/>
    </location>
</feature>
<evidence type="ECO:0000313" key="4">
    <source>
        <dbReference type="EMBL" id="ACA89127.1"/>
    </source>
</evidence>
<dbReference type="EMBL" id="CP000961">
    <property type="protein sequence ID" value="ACA89127.1"/>
    <property type="molecule type" value="Genomic_DNA"/>
</dbReference>
<dbReference type="Pfam" id="PF01551">
    <property type="entry name" value="Peptidase_M23"/>
    <property type="match status" value="1"/>
</dbReference>
<keyword evidence="5" id="KW-1185">Reference proteome</keyword>
<keyword evidence="2" id="KW-0732">Signal</keyword>
<dbReference type="KEGG" id="swd:Swoo_4878"/>
<proteinExistence type="predicted"/>
<organism evidence="4 5">
    <name type="scientific">Shewanella woodyi (strain ATCC 51908 / MS32)</name>
    <dbReference type="NCBI Taxonomy" id="392500"/>
    <lineage>
        <taxon>Bacteria</taxon>
        <taxon>Pseudomonadati</taxon>
        <taxon>Pseudomonadota</taxon>
        <taxon>Gammaproteobacteria</taxon>
        <taxon>Alteromonadales</taxon>
        <taxon>Shewanellaceae</taxon>
        <taxon>Shewanella</taxon>
    </lineage>
</organism>
<feature type="coiled-coil region" evidence="1">
    <location>
        <begin position="158"/>
        <end position="241"/>
    </location>
</feature>
<keyword evidence="1" id="KW-0175">Coiled coil</keyword>
<dbReference type="Proteomes" id="UP000002168">
    <property type="component" value="Chromosome"/>
</dbReference>
<dbReference type="GO" id="GO:0004222">
    <property type="term" value="F:metalloendopeptidase activity"/>
    <property type="evidence" value="ECO:0007669"/>
    <property type="project" value="TreeGrafter"/>
</dbReference>
<dbReference type="Gene3D" id="6.10.250.3150">
    <property type="match status" value="1"/>
</dbReference>
<dbReference type="PANTHER" id="PTHR21666">
    <property type="entry name" value="PEPTIDASE-RELATED"/>
    <property type="match status" value="1"/>
</dbReference>
<dbReference type="SUPFAM" id="SSF51261">
    <property type="entry name" value="Duplicated hybrid motif"/>
    <property type="match status" value="1"/>
</dbReference>
<dbReference type="HOGENOM" id="CLU_029425_4_0_6"/>
<feature type="chain" id="PRO_5002767552" evidence="2">
    <location>
        <begin position="26"/>
        <end position="378"/>
    </location>
</feature>
<protein>
    <submittedName>
        <fullName evidence="4">Peptidase M23B</fullName>
    </submittedName>
</protein>
<dbReference type="PANTHER" id="PTHR21666:SF270">
    <property type="entry name" value="MUREIN HYDROLASE ACTIVATOR ENVC"/>
    <property type="match status" value="1"/>
</dbReference>
<evidence type="ECO:0000313" key="5">
    <source>
        <dbReference type="Proteomes" id="UP000002168"/>
    </source>
</evidence>
<dbReference type="FunFam" id="2.70.70.10:FF:000003">
    <property type="entry name" value="Murein hydrolase activator EnvC"/>
    <property type="match status" value="1"/>
</dbReference>
<name>B1KQ14_SHEWM</name>
<feature type="coiled-coil region" evidence="1">
    <location>
        <begin position="28"/>
        <end position="104"/>
    </location>
</feature>
<dbReference type="STRING" id="392500.Swoo_4878"/>
<dbReference type="InterPro" id="IPR011055">
    <property type="entry name" value="Dup_hybrid_motif"/>
</dbReference>
<dbReference type="eggNOG" id="COG4942">
    <property type="taxonomic scope" value="Bacteria"/>
</dbReference>
<dbReference type="CDD" id="cd12797">
    <property type="entry name" value="M23_peptidase"/>
    <property type="match status" value="1"/>
</dbReference>
<dbReference type="InterPro" id="IPR050570">
    <property type="entry name" value="Cell_wall_metabolism_enzyme"/>
</dbReference>
<reference evidence="4 5" key="1">
    <citation type="submission" date="2008-02" db="EMBL/GenBank/DDBJ databases">
        <title>Complete sequence of Shewanella woodyi ATCC 51908.</title>
        <authorList>
            <consortium name="US DOE Joint Genome Institute"/>
            <person name="Copeland A."/>
            <person name="Lucas S."/>
            <person name="Lapidus A."/>
            <person name="Glavina del Rio T."/>
            <person name="Dalin E."/>
            <person name="Tice H."/>
            <person name="Bruce D."/>
            <person name="Goodwin L."/>
            <person name="Pitluck S."/>
            <person name="Sims D."/>
            <person name="Brettin T."/>
            <person name="Detter J.C."/>
            <person name="Han C."/>
            <person name="Kuske C.R."/>
            <person name="Schmutz J."/>
            <person name="Larimer F."/>
            <person name="Land M."/>
            <person name="Hauser L."/>
            <person name="Kyrpides N."/>
            <person name="Lykidis A."/>
            <person name="Zhao J.-S."/>
            <person name="Richardson P."/>
        </authorList>
    </citation>
    <scope>NUCLEOTIDE SEQUENCE [LARGE SCALE GENOMIC DNA]</scope>
    <source>
        <strain evidence="5">ATCC 51908 / MS32</strain>
    </source>
</reference>
<evidence type="ECO:0000256" key="1">
    <source>
        <dbReference type="SAM" id="Coils"/>
    </source>
</evidence>
<dbReference type="Gene3D" id="2.70.70.10">
    <property type="entry name" value="Glucose Permease (Domain IIA)"/>
    <property type="match status" value="1"/>
</dbReference>
<gene>
    <name evidence="4" type="ordered locus">Swoo_4878</name>
</gene>
<evidence type="ECO:0000259" key="3">
    <source>
        <dbReference type="Pfam" id="PF01551"/>
    </source>
</evidence>